<dbReference type="PANTHER" id="PTHR48069">
    <property type="entry name" value="DIHYDROFOLATE REDUCTASE"/>
    <property type="match status" value="1"/>
</dbReference>
<evidence type="ECO:0000256" key="2">
    <source>
        <dbReference type="ARBA" id="ARBA00009539"/>
    </source>
</evidence>
<dbReference type="PROSITE" id="PS51330">
    <property type="entry name" value="DHFR_2"/>
    <property type="match status" value="1"/>
</dbReference>
<dbReference type="PANTHER" id="PTHR48069:SF3">
    <property type="entry name" value="DIHYDROFOLATE REDUCTASE"/>
    <property type="match status" value="1"/>
</dbReference>
<reference evidence="11" key="1">
    <citation type="journal article" date="2016" name="PLoS Negl. Trop. Dis.">
        <title>A Deep Insight into the Sialome of Rhodnius neglectus, a Vector of Chagas Disease.</title>
        <authorList>
            <person name="Santiago P.B."/>
            <person name="Assumpcao T.C."/>
            <person name="Araujo C.N."/>
            <person name="Bastos I.M."/>
            <person name="Neves D."/>
            <person name="Silva I.G."/>
            <person name="Charneau S."/>
            <person name="Queiroz R.M."/>
            <person name="Raiol T."/>
            <person name="Oliveira J.V."/>
            <person name="Sousa M.V."/>
            <person name="Calvo E."/>
            <person name="Ribeiro J.M."/>
            <person name="Santana J.M."/>
        </authorList>
    </citation>
    <scope>NUCLEOTIDE SEQUENCE</scope>
    <source>
        <tissue evidence="11">Salivary glands</tissue>
    </source>
</reference>
<comment type="function">
    <text evidence="7">Key enzyme in folate metabolism. Catalyzes an essential reaction for de novo glycine and purine synthesis, and for DNA precursor synthesis.</text>
</comment>
<dbReference type="GO" id="GO:0004146">
    <property type="term" value="F:dihydrofolate reductase activity"/>
    <property type="evidence" value="ECO:0007669"/>
    <property type="project" value="UniProtKB-EC"/>
</dbReference>
<dbReference type="PROSITE" id="PS00075">
    <property type="entry name" value="DHFR_1"/>
    <property type="match status" value="1"/>
</dbReference>
<evidence type="ECO:0000256" key="6">
    <source>
        <dbReference type="ARBA" id="ARBA00023002"/>
    </source>
</evidence>
<comment type="similarity">
    <text evidence="2 9">Belongs to the dihydrofolate reductase family.</text>
</comment>
<dbReference type="CDD" id="cd00209">
    <property type="entry name" value="DHFR"/>
    <property type="match status" value="1"/>
</dbReference>
<evidence type="ECO:0000259" key="10">
    <source>
        <dbReference type="PROSITE" id="PS51330"/>
    </source>
</evidence>
<dbReference type="Pfam" id="PF00186">
    <property type="entry name" value="DHFR_1"/>
    <property type="match status" value="1"/>
</dbReference>
<dbReference type="GO" id="GO:0005739">
    <property type="term" value="C:mitochondrion"/>
    <property type="evidence" value="ECO:0007669"/>
    <property type="project" value="TreeGrafter"/>
</dbReference>
<evidence type="ECO:0000256" key="5">
    <source>
        <dbReference type="ARBA" id="ARBA00022857"/>
    </source>
</evidence>
<dbReference type="UniPathway" id="UPA00077">
    <property type="reaction ID" value="UER00158"/>
</dbReference>
<keyword evidence="4" id="KW-0554">One-carbon metabolism</keyword>
<dbReference type="AlphaFoldDB" id="A0A0P4VLU6"/>
<accession>A0A0P4VLU6</accession>
<dbReference type="GO" id="GO:0050661">
    <property type="term" value="F:NADP binding"/>
    <property type="evidence" value="ECO:0007669"/>
    <property type="project" value="InterPro"/>
</dbReference>
<dbReference type="FunFam" id="3.40.430.10:FF:000002">
    <property type="entry name" value="Dihydrofolate reductase"/>
    <property type="match status" value="1"/>
</dbReference>
<evidence type="ECO:0000256" key="1">
    <source>
        <dbReference type="ARBA" id="ARBA00004903"/>
    </source>
</evidence>
<dbReference type="SUPFAM" id="SSF53597">
    <property type="entry name" value="Dihydrofolate reductase-like"/>
    <property type="match status" value="1"/>
</dbReference>
<proteinExistence type="evidence at transcript level"/>
<evidence type="ECO:0000256" key="8">
    <source>
        <dbReference type="ARBA" id="ARBA00048873"/>
    </source>
</evidence>
<dbReference type="InterPro" id="IPR017925">
    <property type="entry name" value="DHFR_CS"/>
</dbReference>
<dbReference type="InterPro" id="IPR024072">
    <property type="entry name" value="DHFR-like_dom_sf"/>
</dbReference>
<feature type="domain" description="DHFR" evidence="10">
    <location>
        <begin position="4"/>
        <end position="182"/>
    </location>
</feature>
<keyword evidence="5" id="KW-0521">NADP</keyword>
<keyword evidence="6" id="KW-0560">Oxidoreductase</keyword>
<dbReference type="EMBL" id="GDKW01001154">
    <property type="protein sequence ID" value="JAI55441.1"/>
    <property type="molecule type" value="mRNA"/>
</dbReference>
<dbReference type="GO" id="GO:0046655">
    <property type="term" value="P:folic acid metabolic process"/>
    <property type="evidence" value="ECO:0007669"/>
    <property type="project" value="TreeGrafter"/>
</dbReference>
<dbReference type="PRINTS" id="PR00070">
    <property type="entry name" value="DHFR"/>
</dbReference>
<evidence type="ECO:0000256" key="7">
    <source>
        <dbReference type="ARBA" id="ARBA00025067"/>
    </source>
</evidence>
<evidence type="ECO:0000256" key="3">
    <source>
        <dbReference type="ARBA" id="ARBA00012856"/>
    </source>
</evidence>
<sequence length="184" mass="21057">MPPKFNVIVAACENNGIGIKGDLPWRLKNEMAYFTKMTSQTTNPEKKNAVIMGRKTWESIPPKFKPLKGRLNVVLSKTLKETNYEDAVIFDNLSNAMSQLIHPPYSNNIENFWVIGGASVYKEAVLSDMCHRIYLTQINKCFDCDTFFPDIPSTFLQVSDKEVPDDVQEEKDLTYQFKVFEKSS</sequence>
<organism evidence="11">
    <name type="scientific">Rhodnius neglectus</name>
    <dbReference type="NCBI Taxonomy" id="72488"/>
    <lineage>
        <taxon>Eukaryota</taxon>
        <taxon>Metazoa</taxon>
        <taxon>Ecdysozoa</taxon>
        <taxon>Arthropoda</taxon>
        <taxon>Hexapoda</taxon>
        <taxon>Insecta</taxon>
        <taxon>Pterygota</taxon>
        <taxon>Neoptera</taxon>
        <taxon>Paraneoptera</taxon>
        <taxon>Hemiptera</taxon>
        <taxon>Heteroptera</taxon>
        <taxon>Panheteroptera</taxon>
        <taxon>Cimicomorpha</taxon>
        <taxon>Reduviidae</taxon>
        <taxon>Triatominae</taxon>
        <taxon>Rhodnius</taxon>
    </lineage>
</organism>
<name>A0A0P4VLU6_9HEMI</name>
<dbReference type="Gene3D" id="3.40.430.10">
    <property type="entry name" value="Dihydrofolate Reductase, subunit A"/>
    <property type="match status" value="1"/>
</dbReference>
<dbReference type="InterPro" id="IPR001796">
    <property type="entry name" value="DHFR_dom"/>
</dbReference>
<evidence type="ECO:0000256" key="4">
    <source>
        <dbReference type="ARBA" id="ARBA00022563"/>
    </source>
</evidence>
<dbReference type="GO" id="GO:0046452">
    <property type="term" value="P:dihydrofolate metabolic process"/>
    <property type="evidence" value="ECO:0007669"/>
    <property type="project" value="TreeGrafter"/>
</dbReference>
<dbReference type="GO" id="GO:0046654">
    <property type="term" value="P:tetrahydrofolate biosynthetic process"/>
    <property type="evidence" value="ECO:0007669"/>
    <property type="project" value="UniProtKB-UniPathway"/>
</dbReference>
<dbReference type="EC" id="1.5.1.3" evidence="3"/>
<protein>
    <recommendedName>
        <fullName evidence="3">dihydrofolate reductase</fullName>
        <ecNumber evidence="3">1.5.1.3</ecNumber>
    </recommendedName>
</protein>
<comment type="catalytic activity">
    <reaction evidence="8">
        <text>(6S)-5,6,7,8-tetrahydrofolate + NADP(+) = 7,8-dihydrofolate + NADPH + H(+)</text>
        <dbReference type="Rhea" id="RHEA:15009"/>
        <dbReference type="ChEBI" id="CHEBI:15378"/>
        <dbReference type="ChEBI" id="CHEBI:57451"/>
        <dbReference type="ChEBI" id="CHEBI:57453"/>
        <dbReference type="ChEBI" id="CHEBI:57783"/>
        <dbReference type="ChEBI" id="CHEBI:58349"/>
        <dbReference type="EC" id="1.5.1.3"/>
    </reaction>
</comment>
<dbReference type="InterPro" id="IPR012259">
    <property type="entry name" value="DHFR"/>
</dbReference>
<dbReference type="GO" id="GO:0006730">
    <property type="term" value="P:one-carbon metabolic process"/>
    <property type="evidence" value="ECO:0007669"/>
    <property type="project" value="UniProtKB-KW"/>
</dbReference>
<evidence type="ECO:0000256" key="9">
    <source>
        <dbReference type="RuleBase" id="RU004474"/>
    </source>
</evidence>
<comment type="pathway">
    <text evidence="1">Cofactor biosynthesis; tetrahydrofolate biosynthesis; 5,6,7,8-tetrahydrofolate from 7,8-dihydrofolate: step 1/1.</text>
</comment>
<evidence type="ECO:0000313" key="11">
    <source>
        <dbReference type="EMBL" id="JAI55441.1"/>
    </source>
</evidence>